<keyword evidence="7" id="KW-1185">Reference proteome</keyword>
<name>W2RNU2_CYPE1</name>
<protein>
    <recommendedName>
        <fullName evidence="8">Major facilitator superfamily (MFS) profile domain-containing protein</fullName>
    </recommendedName>
</protein>
<dbReference type="RefSeq" id="XP_008720164.1">
    <property type="nucleotide sequence ID" value="XM_008721942.1"/>
</dbReference>
<feature type="transmembrane region" description="Helical" evidence="5">
    <location>
        <begin position="190"/>
        <end position="215"/>
    </location>
</feature>
<keyword evidence="4 5" id="KW-0472">Membrane</keyword>
<dbReference type="Gene3D" id="1.20.1250.20">
    <property type="entry name" value="MFS general substrate transporter like domains"/>
    <property type="match status" value="1"/>
</dbReference>
<dbReference type="EMBL" id="KB822723">
    <property type="protein sequence ID" value="ETN37995.1"/>
    <property type="molecule type" value="Genomic_DNA"/>
</dbReference>
<comment type="subcellular location">
    <subcellularLocation>
        <location evidence="1">Membrane</location>
        <topology evidence="1">Multi-pass membrane protein</topology>
    </subcellularLocation>
</comment>
<dbReference type="GO" id="GO:0016020">
    <property type="term" value="C:membrane"/>
    <property type="evidence" value="ECO:0007669"/>
    <property type="project" value="UniProtKB-SubCell"/>
</dbReference>
<accession>W2RNU2</accession>
<dbReference type="eggNOG" id="ENOG502QWBF">
    <property type="taxonomic scope" value="Eukaryota"/>
</dbReference>
<evidence type="ECO:0000313" key="7">
    <source>
        <dbReference type="Proteomes" id="UP000030752"/>
    </source>
</evidence>
<dbReference type="InterPro" id="IPR036259">
    <property type="entry name" value="MFS_trans_sf"/>
</dbReference>
<dbReference type="InParanoid" id="W2RNU2"/>
<gene>
    <name evidence="6" type="ORF">HMPREF1541_07618</name>
</gene>
<dbReference type="VEuPathDB" id="FungiDB:HMPREF1541_07618"/>
<evidence type="ECO:0000313" key="6">
    <source>
        <dbReference type="EMBL" id="ETN37995.1"/>
    </source>
</evidence>
<keyword evidence="3 5" id="KW-1133">Transmembrane helix</keyword>
<sequence length="519" mass="56238">MSASVIPEVAVLEETASTYEMTTSASDSSDIESVRSEQDTLLAGDDETHADSEESCKESIYRSTLIKVYVAVFVANAAFHILAPAQTAIMEQAICLRWYDEHNPNQIPDSRVIPESQCKTRPIQSELASLRGWYETFDAAPALLTCIPLGILMDIVGRRPLLLAGLCTITAQQFWIALVCLSTDKVPIQLIWLAPVLNFISGGMKVMQMVFICLITDITSRGRLAPALFRLAAIAQLTRVLGPVVAGGLMQMNAWWAIIAGLAGLLAMVGIAWTVPETMDLSAMEQVEAMGTSPATTWQRAWPRIKSGFRELKIVWTDTRLIGLVCLYPFLMVGVTSSEVLQQYISNRYNWTLANAAFIFSLQGVAATVSLFALLPLFSDFIESHFTLGPISLNVIMGRISTFLAAMSYVVVGLAPNVGVLIVGLFLETLGLGGGSALKALAASLVEQKDTGRVFSVVAIFEVLSVMMAYPTTAALFNVGLDKGGGMWLGLPYFLAAVTMAVAGFILLLLRFERAPKLS</sequence>
<feature type="transmembrane region" description="Helical" evidence="5">
    <location>
        <begin position="227"/>
        <end position="249"/>
    </location>
</feature>
<evidence type="ECO:0000256" key="1">
    <source>
        <dbReference type="ARBA" id="ARBA00004141"/>
    </source>
</evidence>
<dbReference type="PANTHER" id="PTHR23507:SF1">
    <property type="entry name" value="FI18259P1-RELATED"/>
    <property type="match status" value="1"/>
</dbReference>
<dbReference type="AlphaFoldDB" id="W2RNU2"/>
<reference evidence="6 7" key="1">
    <citation type="submission" date="2013-03" db="EMBL/GenBank/DDBJ databases">
        <title>The Genome Sequence of Phialophora europaea CBS 101466.</title>
        <authorList>
            <consortium name="The Broad Institute Genomics Platform"/>
            <person name="Cuomo C."/>
            <person name="de Hoog S."/>
            <person name="Gorbushina A."/>
            <person name="Walker B."/>
            <person name="Young S.K."/>
            <person name="Zeng Q."/>
            <person name="Gargeya S."/>
            <person name="Fitzgerald M."/>
            <person name="Haas B."/>
            <person name="Abouelleil A."/>
            <person name="Allen A.W."/>
            <person name="Alvarado L."/>
            <person name="Arachchi H.M."/>
            <person name="Berlin A.M."/>
            <person name="Chapman S.B."/>
            <person name="Gainer-Dewar J."/>
            <person name="Goldberg J."/>
            <person name="Griggs A."/>
            <person name="Gujja S."/>
            <person name="Hansen M."/>
            <person name="Howarth C."/>
            <person name="Imamovic A."/>
            <person name="Ireland A."/>
            <person name="Larimer J."/>
            <person name="McCowan C."/>
            <person name="Murphy C."/>
            <person name="Pearson M."/>
            <person name="Poon T.W."/>
            <person name="Priest M."/>
            <person name="Roberts A."/>
            <person name="Saif S."/>
            <person name="Shea T."/>
            <person name="Sisk P."/>
            <person name="Sykes S."/>
            <person name="Wortman J."/>
            <person name="Nusbaum C."/>
            <person name="Birren B."/>
        </authorList>
    </citation>
    <scope>NUCLEOTIDE SEQUENCE [LARGE SCALE GENOMIC DNA]</scope>
    <source>
        <strain evidence="6 7">CBS 101466</strain>
    </source>
</reference>
<feature type="transmembrane region" description="Helical" evidence="5">
    <location>
        <begin position="314"/>
        <end position="336"/>
    </location>
</feature>
<dbReference type="GO" id="GO:0022857">
    <property type="term" value="F:transmembrane transporter activity"/>
    <property type="evidence" value="ECO:0007669"/>
    <property type="project" value="InterPro"/>
</dbReference>
<dbReference type="OrthoDB" id="194139at2759"/>
<evidence type="ECO:0008006" key="8">
    <source>
        <dbReference type="Google" id="ProtNLM"/>
    </source>
</evidence>
<evidence type="ECO:0000256" key="3">
    <source>
        <dbReference type="ARBA" id="ARBA00022989"/>
    </source>
</evidence>
<evidence type="ECO:0000256" key="4">
    <source>
        <dbReference type="ARBA" id="ARBA00023136"/>
    </source>
</evidence>
<dbReference type="Pfam" id="PF07690">
    <property type="entry name" value="MFS_1"/>
    <property type="match status" value="1"/>
</dbReference>
<dbReference type="Proteomes" id="UP000030752">
    <property type="component" value="Unassembled WGS sequence"/>
</dbReference>
<dbReference type="InterPro" id="IPR011701">
    <property type="entry name" value="MFS"/>
</dbReference>
<dbReference type="PANTHER" id="PTHR23507">
    <property type="entry name" value="ZGC:174356"/>
    <property type="match status" value="1"/>
</dbReference>
<evidence type="ECO:0000256" key="2">
    <source>
        <dbReference type="ARBA" id="ARBA00022692"/>
    </source>
</evidence>
<feature type="transmembrane region" description="Helical" evidence="5">
    <location>
        <begin position="356"/>
        <end position="379"/>
    </location>
</feature>
<keyword evidence="2 5" id="KW-0812">Transmembrane</keyword>
<dbReference type="GeneID" id="19974957"/>
<feature type="transmembrane region" description="Helical" evidence="5">
    <location>
        <begin position="161"/>
        <end position="178"/>
    </location>
</feature>
<organism evidence="6 7">
    <name type="scientific">Cyphellophora europaea (strain CBS 101466)</name>
    <name type="common">Phialophora europaea</name>
    <dbReference type="NCBI Taxonomy" id="1220924"/>
    <lineage>
        <taxon>Eukaryota</taxon>
        <taxon>Fungi</taxon>
        <taxon>Dikarya</taxon>
        <taxon>Ascomycota</taxon>
        <taxon>Pezizomycotina</taxon>
        <taxon>Eurotiomycetes</taxon>
        <taxon>Chaetothyriomycetidae</taxon>
        <taxon>Chaetothyriales</taxon>
        <taxon>Cyphellophoraceae</taxon>
        <taxon>Cyphellophora</taxon>
    </lineage>
</organism>
<evidence type="ECO:0000256" key="5">
    <source>
        <dbReference type="SAM" id="Phobius"/>
    </source>
</evidence>
<proteinExistence type="predicted"/>
<dbReference type="HOGENOM" id="CLU_013756_2_1_1"/>
<feature type="transmembrane region" description="Helical" evidence="5">
    <location>
        <begin position="454"/>
        <end position="471"/>
    </location>
</feature>
<feature type="transmembrane region" description="Helical" evidence="5">
    <location>
        <begin position="255"/>
        <end position="275"/>
    </location>
</feature>
<feature type="transmembrane region" description="Helical" evidence="5">
    <location>
        <begin position="491"/>
        <end position="510"/>
    </location>
</feature>
<dbReference type="SUPFAM" id="SSF103473">
    <property type="entry name" value="MFS general substrate transporter"/>
    <property type="match status" value="1"/>
</dbReference>